<name>A0A8S5REH8_9VIRU</name>
<protein>
    <submittedName>
        <fullName evidence="1">Uncharacterized protein</fullName>
    </submittedName>
</protein>
<organism evidence="1">
    <name type="scientific">virus sp. ctL1g6</name>
    <dbReference type="NCBI Taxonomy" id="2827988"/>
    <lineage>
        <taxon>Viruses</taxon>
    </lineage>
</organism>
<sequence length="30" mass="3538">MNLIFRRVVFCGTPFLLYTILCVRKSAVNY</sequence>
<accession>A0A8S5REH8</accession>
<evidence type="ECO:0000313" key="1">
    <source>
        <dbReference type="EMBL" id="DAE29806.1"/>
    </source>
</evidence>
<proteinExistence type="predicted"/>
<reference evidence="1" key="1">
    <citation type="journal article" date="2021" name="Proc. Natl. Acad. Sci. U.S.A.">
        <title>A Catalog of Tens of Thousands of Viruses from Human Metagenomes Reveals Hidden Associations with Chronic Diseases.</title>
        <authorList>
            <person name="Tisza M.J."/>
            <person name="Buck C.B."/>
        </authorList>
    </citation>
    <scope>NUCLEOTIDE SEQUENCE</scope>
    <source>
        <strain evidence="1">CtL1g6</strain>
    </source>
</reference>
<dbReference type="EMBL" id="BK059099">
    <property type="protein sequence ID" value="DAE29806.1"/>
    <property type="molecule type" value="Genomic_DNA"/>
</dbReference>